<reference evidence="1" key="1">
    <citation type="journal article" date="2014" name="Front. Microbiol.">
        <title>High frequency of phylogenetically diverse reductive dehalogenase-homologous genes in deep subseafloor sedimentary metagenomes.</title>
        <authorList>
            <person name="Kawai M."/>
            <person name="Futagami T."/>
            <person name="Toyoda A."/>
            <person name="Takaki Y."/>
            <person name="Nishi S."/>
            <person name="Hori S."/>
            <person name="Arai W."/>
            <person name="Tsubouchi T."/>
            <person name="Morono Y."/>
            <person name="Uchiyama I."/>
            <person name="Ito T."/>
            <person name="Fujiyama A."/>
            <person name="Inagaki F."/>
            <person name="Takami H."/>
        </authorList>
    </citation>
    <scope>NUCLEOTIDE SEQUENCE</scope>
    <source>
        <strain evidence="1">Expedition CK06-06</strain>
    </source>
</reference>
<name>X1MF59_9ZZZZ</name>
<evidence type="ECO:0000313" key="1">
    <source>
        <dbReference type="EMBL" id="GAI04979.1"/>
    </source>
</evidence>
<dbReference type="AlphaFoldDB" id="X1MF59"/>
<comment type="caution">
    <text evidence="1">The sequence shown here is derived from an EMBL/GenBank/DDBJ whole genome shotgun (WGS) entry which is preliminary data.</text>
</comment>
<accession>X1MF59</accession>
<protein>
    <submittedName>
        <fullName evidence="1">Uncharacterized protein</fullName>
    </submittedName>
</protein>
<sequence>IQAVKIYLYRKEYEKALRYFKSPYRSTYYYSGQSEVFSVAKELEVLYPEQILEFYKSSVGNLNVSTSRKIYTQNAVAVMRVRRVLVDIMKRIDEWKKYAVPIKSNNINRPAFQDEFSRVIPDWRSL</sequence>
<gene>
    <name evidence="1" type="ORF">S06H3_21346</name>
</gene>
<feature type="non-terminal residue" evidence="1">
    <location>
        <position position="1"/>
    </location>
</feature>
<organism evidence="1">
    <name type="scientific">marine sediment metagenome</name>
    <dbReference type="NCBI Taxonomy" id="412755"/>
    <lineage>
        <taxon>unclassified sequences</taxon>
        <taxon>metagenomes</taxon>
        <taxon>ecological metagenomes</taxon>
    </lineage>
</organism>
<dbReference type="EMBL" id="BARV01011201">
    <property type="protein sequence ID" value="GAI04979.1"/>
    <property type="molecule type" value="Genomic_DNA"/>
</dbReference>
<proteinExistence type="predicted"/>